<keyword evidence="2" id="KW-0732">Signal</keyword>
<gene>
    <name evidence="3" type="ORF">PCOR1329_LOCUS21411</name>
</gene>
<keyword evidence="4" id="KW-1185">Reference proteome</keyword>
<evidence type="ECO:0000256" key="1">
    <source>
        <dbReference type="SAM" id="MobiDB-lite"/>
    </source>
</evidence>
<dbReference type="Proteomes" id="UP001189429">
    <property type="component" value="Unassembled WGS sequence"/>
</dbReference>
<evidence type="ECO:0000313" key="4">
    <source>
        <dbReference type="Proteomes" id="UP001189429"/>
    </source>
</evidence>
<feature type="region of interest" description="Disordered" evidence="1">
    <location>
        <begin position="46"/>
        <end position="66"/>
    </location>
</feature>
<evidence type="ECO:0000256" key="2">
    <source>
        <dbReference type="SAM" id="SignalP"/>
    </source>
</evidence>
<comment type="caution">
    <text evidence="3">The sequence shown here is derived from an EMBL/GenBank/DDBJ whole genome shotgun (WGS) entry which is preliminary data.</text>
</comment>
<feature type="signal peptide" evidence="2">
    <location>
        <begin position="1"/>
        <end position="21"/>
    </location>
</feature>
<feature type="non-terminal residue" evidence="3">
    <location>
        <position position="230"/>
    </location>
</feature>
<protein>
    <submittedName>
        <fullName evidence="3">Uncharacterized protein</fullName>
    </submittedName>
</protein>
<evidence type="ECO:0000313" key="3">
    <source>
        <dbReference type="EMBL" id="CAK0819414.1"/>
    </source>
</evidence>
<feature type="chain" id="PRO_5045080242" evidence="2">
    <location>
        <begin position="22"/>
        <end position="230"/>
    </location>
</feature>
<feature type="non-terminal residue" evidence="3">
    <location>
        <position position="1"/>
    </location>
</feature>
<dbReference type="EMBL" id="CAUYUJ010007049">
    <property type="protein sequence ID" value="CAK0819414.1"/>
    <property type="molecule type" value="Genomic_DNA"/>
</dbReference>
<accession>A0ABN9RR70</accession>
<name>A0ABN9RR70_9DINO</name>
<organism evidence="3 4">
    <name type="scientific">Prorocentrum cordatum</name>
    <dbReference type="NCBI Taxonomy" id="2364126"/>
    <lineage>
        <taxon>Eukaryota</taxon>
        <taxon>Sar</taxon>
        <taxon>Alveolata</taxon>
        <taxon>Dinophyceae</taxon>
        <taxon>Prorocentrales</taxon>
        <taxon>Prorocentraceae</taxon>
        <taxon>Prorocentrum</taxon>
    </lineage>
</organism>
<proteinExistence type="predicted"/>
<reference evidence="3" key="1">
    <citation type="submission" date="2023-10" db="EMBL/GenBank/DDBJ databases">
        <authorList>
            <person name="Chen Y."/>
            <person name="Shah S."/>
            <person name="Dougan E. K."/>
            <person name="Thang M."/>
            <person name="Chan C."/>
        </authorList>
    </citation>
    <scope>NUCLEOTIDE SEQUENCE [LARGE SCALE GENOMIC DNA]</scope>
</reference>
<sequence>RASIPGAFTWHVFCFCWVALAARGTCSSGVARRSFLKKRDGRMRFRRGRRQDHVPRRPGSSDSRARGAREIRAAGLAAAGAMQRVFFAVSACAAIASAAGSFRAVAAGERASVSGTSGVAAGDADVELTLRAPEESTEQVLASLRELAERERAVRDAADAGIRDDKGALIEAAREAVRRVVQSSAAQAPCPRAPGPRCLAAASAARGMICRLPSLLASGRPPERAAPRAR</sequence>